<dbReference type="SUPFAM" id="SSF56059">
    <property type="entry name" value="Glutathione synthetase ATP-binding domain-like"/>
    <property type="match status" value="1"/>
</dbReference>
<dbReference type="InterPro" id="IPR011761">
    <property type="entry name" value="ATP-grasp"/>
</dbReference>
<sequence length="357" mass="38710">MVEPPARRGPAEPTTDANLAFVQRHLAHRHLQFTPLASWPGHRGALTREAKRRGLTVREQDKSMYFFQAGRCIGGTVGLISTLVGYSAARTTRSKTFTKDLLARAGLPVPRGRHFPATRLETAVSWWAEQTTDGGLGEVVVKPADGNAGRGVSVEVRTEDQLRSAWQRARRESSRKQVILEEQVRGVDTRVFVVGDRAVAATVRVPAHVIGDGSRSVAKLAEEYEQARTVHKYLSSRPTFLDVTLMGRRGIGLDDVPATSEVVFLNGTANVSQGGVTVDVTEEIHPELLELAVRAVSAFPDLRCAGVDLLVPELGSPEGATVIELNTSANLSINQVPGYGTPRDVAAALLEEMQRGR</sequence>
<dbReference type="GO" id="GO:0005737">
    <property type="term" value="C:cytoplasm"/>
    <property type="evidence" value="ECO:0007669"/>
    <property type="project" value="TreeGrafter"/>
</dbReference>
<dbReference type="AlphaFoldDB" id="A0A7Z0K8T6"/>
<evidence type="ECO:0000313" key="4">
    <source>
        <dbReference type="Proteomes" id="UP000535437"/>
    </source>
</evidence>
<dbReference type="EMBL" id="JACCFY010000001">
    <property type="protein sequence ID" value="NYJ76998.1"/>
    <property type="molecule type" value="Genomic_DNA"/>
</dbReference>
<dbReference type="Pfam" id="PF02655">
    <property type="entry name" value="ATP-grasp_3"/>
    <property type="match status" value="1"/>
</dbReference>
<dbReference type="GO" id="GO:0018169">
    <property type="term" value="F:ribosomal S6-glutamic acid ligase activity"/>
    <property type="evidence" value="ECO:0007669"/>
    <property type="project" value="TreeGrafter"/>
</dbReference>
<dbReference type="GO" id="GO:0071161">
    <property type="term" value="F:cyanophycin synthetase activity (L-arginine-adding)"/>
    <property type="evidence" value="ECO:0007669"/>
    <property type="project" value="UniProtKB-EC"/>
</dbReference>
<feature type="domain" description="ATP-grasp" evidence="2">
    <location>
        <begin position="99"/>
        <end position="354"/>
    </location>
</feature>
<evidence type="ECO:0000259" key="2">
    <source>
        <dbReference type="PROSITE" id="PS50975"/>
    </source>
</evidence>
<dbReference type="PANTHER" id="PTHR21621:SF0">
    <property type="entry name" value="BETA-CITRYLGLUTAMATE SYNTHASE B-RELATED"/>
    <property type="match status" value="1"/>
</dbReference>
<dbReference type="Gene3D" id="3.30.470.20">
    <property type="entry name" value="ATP-grasp fold, B domain"/>
    <property type="match status" value="2"/>
</dbReference>
<keyword evidence="4" id="KW-1185">Reference proteome</keyword>
<evidence type="ECO:0000313" key="3">
    <source>
        <dbReference type="EMBL" id="NYJ76998.1"/>
    </source>
</evidence>
<comment type="caution">
    <text evidence="3">The sequence shown here is derived from an EMBL/GenBank/DDBJ whole genome shotgun (WGS) entry which is preliminary data.</text>
</comment>
<dbReference type="GO" id="GO:0005524">
    <property type="term" value="F:ATP binding"/>
    <property type="evidence" value="ECO:0007669"/>
    <property type="project" value="UniProtKB-UniRule"/>
</dbReference>
<keyword evidence="3" id="KW-0436">Ligase</keyword>
<dbReference type="GO" id="GO:0046872">
    <property type="term" value="F:metal ion binding"/>
    <property type="evidence" value="ECO:0007669"/>
    <property type="project" value="InterPro"/>
</dbReference>
<proteinExistence type="predicted"/>
<dbReference type="Proteomes" id="UP000535437">
    <property type="component" value="Unassembled WGS sequence"/>
</dbReference>
<dbReference type="GO" id="GO:0071160">
    <property type="term" value="F:cyanophycin synthetase activity (L-aspartate-adding)"/>
    <property type="evidence" value="ECO:0007669"/>
    <property type="project" value="UniProtKB-EC"/>
</dbReference>
<accession>A0A7Z0K8T6</accession>
<dbReference type="EC" id="6.3.2.29" evidence="3"/>
<name>A0A7Z0K8T6_9MICC</name>
<evidence type="ECO:0000256" key="1">
    <source>
        <dbReference type="PROSITE-ProRule" id="PRU00409"/>
    </source>
</evidence>
<keyword evidence="1" id="KW-0547">Nucleotide-binding</keyword>
<gene>
    <name evidence="3" type="ORF">HNR09_000409</name>
</gene>
<dbReference type="PROSITE" id="PS50975">
    <property type="entry name" value="ATP_GRASP"/>
    <property type="match status" value="1"/>
</dbReference>
<reference evidence="3 4" key="1">
    <citation type="submission" date="2020-07" db="EMBL/GenBank/DDBJ databases">
        <title>Sequencing the genomes of 1000 actinobacteria strains.</title>
        <authorList>
            <person name="Klenk H.-P."/>
        </authorList>
    </citation>
    <scope>NUCLEOTIDE SEQUENCE [LARGE SCALE GENOMIC DNA]</scope>
    <source>
        <strain evidence="3 4">DSM 15475</strain>
    </source>
</reference>
<dbReference type="EC" id="6.3.2.30" evidence="3"/>
<keyword evidence="1" id="KW-0067">ATP-binding</keyword>
<protein>
    <submittedName>
        <fullName evidence="3">Cyanophycin synthetase</fullName>
        <ecNumber evidence="3">6.3.2.29</ecNumber>
        <ecNumber evidence="3">6.3.2.30</ecNumber>
    </submittedName>
</protein>
<dbReference type="PANTHER" id="PTHR21621">
    <property type="entry name" value="RIBOSOMAL PROTEIN S6 MODIFICATION PROTEIN"/>
    <property type="match status" value="1"/>
</dbReference>
<dbReference type="InterPro" id="IPR003806">
    <property type="entry name" value="ATP-grasp_PylC-type"/>
</dbReference>
<organism evidence="3 4">
    <name type="scientific">Nesterenkonia xinjiangensis</name>
    <dbReference type="NCBI Taxonomy" id="225327"/>
    <lineage>
        <taxon>Bacteria</taxon>
        <taxon>Bacillati</taxon>
        <taxon>Actinomycetota</taxon>
        <taxon>Actinomycetes</taxon>
        <taxon>Micrococcales</taxon>
        <taxon>Micrococcaceae</taxon>
        <taxon>Nesterenkonia</taxon>
    </lineage>
</organism>
<dbReference type="RefSeq" id="WP_179540538.1">
    <property type="nucleotide sequence ID" value="NZ_BAAALL010000014.1"/>
</dbReference>
<dbReference type="GO" id="GO:0009432">
    <property type="term" value="P:SOS response"/>
    <property type="evidence" value="ECO:0007669"/>
    <property type="project" value="TreeGrafter"/>
</dbReference>